<name>A0A0K0CYP6_ANGCA</name>
<reference evidence="3" key="2">
    <citation type="submission" date="2017-02" db="UniProtKB">
        <authorList>
            <consortium name="WormBaseParasite"/>
        </authorList>
    </citation>
    <scope>IDENTIFICATION</scope>
</reference>
<dbReference type="WBParaSite" id="ACAC_0000278801-mRNA-1">
    <property type="protein sequence ID" value="ACAC_0000278801-mRNA-1"/>
    <property type="gene ID" value="ACAC_0000278801"/>
</dbReference>
<keyword evidence="2" id="KW-1185">Reference proteome</keyword>
<protein>
    <submittedName>
        <fullName evidence="3">Curli production assembly/transport component CsgF</fullName>
    </submittedName>
</protein>
<evidence type="ECO:0000256" key="1">
    <source>
        <dbReference type="SAM" id="SignalP"/>
    </source>
</evidence>
<reference evidence="2" key="1">
    <citation type="submission" date="2012-09" db="EMBL/GenBank/DDBJ databases">
        <authorList>
            <person name="Martin A.A."/>
        </authorList>
    </citation>
    <scope>NUCLEOTIDE SEQUENCE</scope>
</reference>
<dbReference type="Proteomes" id="UP000035642">
    <property type="component" value="Unassembled WGS sequence"/>
</dbReference>
<keyword evidence="1" id="KW-0732">Signal</keyword>
<sequence>MKLSKVFLGLLFATVHAKIYSNGYPQNYNPFDDDFNSFSDGFFKTDVFNPDWGSNLAKEINDQMMSNFGYHNIDMFGGKNVISVEIGGRRYSTQLPPNSSVSLIVNNDYINGRNIEEVRITVNGVVTVYRTTNGRTVVTDGYGNVRTDGGLFHINSSGEYGSY</sequence>
<proteinExistence type="predicted"/>
<feature type="signal peptide" evidence="1">
    <location>
        <begin position="1"/>
        <end position="17"/>
    </location>
</feature>
<organism evidence="2 3">
    <name type="scientific">Angiostrongylus cantonensis</name>
    <name type="common">Rat lungworm</name>
    <dbReference type="NCBI Taxonomy" id="6313"/>
    <lineage>
        <taxon>Eukaryota</taxon>
        <taxon>Metazoa</taxon>
        <taxon>Ecdysozoa</taxon>
        <taxon>Nematoda</taxon>
        <taxon>Chromadorea</taxon>
        <taxon>Rhabditida</taxon>
        <taxon>Rhabditina</taxon>
        <taxon>Rhabditomorpha</taxon>
        <taxon>Strongyloidea</taxon>
        <taxon>Metastrongylidae</taxon>
        <taxon>Angiostrongylus</taxon>
    </lineage>
</organism>
<dbReference type="AlphaFoldDB" id="A0A0K0CYP6"/>
<evidence type="ECO:0000313" key="3">
    <source>
        <dbReference type="WBParaSite" id="ACAC_0000278801-mRNA-1"/>
    </source>
</evidence>
<evidence type="ECO:0000313" key="2">
    <source>
        <dbReference type="Proteomes" id="UP000035642"/>
    </source>
</evidence>
<accession>A0A0K0CYP6</accession>
<feature type="chain" id="PRO_5005326299" evidence="1">
    <location>
        <begin position="18"/>
        <end position="163"/>
    </location>
</feature>